<evidence type="ECO:0000313" key="1">
    <source>
        <dbReference type="EMBL" id="GKX28697.1"/>
    </source>
</evidence>
<dbReference type="Proteomes" id="UP001144256">
    <property type="component" value="Unassembled WGS sequence"/>
</dbReference>
<accession>A0A9W6DEQ4</accession>
<proteinExistence type="predicted"/>
<dbReference type="RefSeq" id="WP_281813270.1">
    <property type="nucleotide sequence ID" value="NZ_BRLB01000001.1"/>
</dbReference>
<dbReference type="EMBL" id="BRLB01000001">
    <property type="protein sequence ID" value="GKX28697.1"/>
    <property type="molecule type" value="Genomic_DNA"/>
</dbReference>
<comment type="caution">
    <text evidence="1">The sequence shown here is derived from an EMBL/GenBank/DDBJ whole genome shotgun (WGS) entry which is preliminary data.</text>
</comment>
<organism evidence="1 2">
    <name type="scientific">Vallitalea longa</name>
    <dbReference type="NCBI Taxonomy" id="2936439"/>
    <lineage>
        <taxon>Bacteria</taxon>
        <taxon>Bacillati</taxon>
        <taxon>Bacillota</taxon>
        <taxon>Clostridia</taxon>
        <taxon>Lachnospirales</taxon>
        <taxon>Vallitaleaceae</taxon>
        <taxon>Vallitalea</taxon>
    </lineage>
</organism>
<gene>
    <name evidence="1" type="ORF">SH1V18_11770</name>
</gene>
<name>A0A9W6DEQ4_9FIRM</name>
<evidence type="ECO:0000313" key="2">
    <source>
        <dbReference type="Proteomes" id="UP001144256"/>
    </source>
</evidence>
<reference evidence="1" key="1">
    <citation type="submission" date="2022-06" db="EMBL/GenBank/DDBJ databases">
        <title>Vallitalea longa sp. nov., an anaerobic bacterium isolated from marine sediment.</title>
        <authorList>
            <person name="Hirano S."/>
            <person name="Terahara T."/>
            <person name="Mori K."/>
            <person name="Hamada M."/>
            <person name="Matsumoto R."/>
            <person name="Kobayashi T."/>
        </authorList>
    </citation>
    <scope>NUCLEOTIDE SEQUENCE</scope>
    <source>
        <strain evidence="1">SH18-1</strain>
    </source>
</reference>
<keyword evidence="2" id="KW-1185">Reference proteome</keyword>
<protein>
    <submittedName>
        <fullName evidence="1">Uncharacterized protein</fullName>
    </submittedName>
</protein>
<dbReference type="AlphaFoldDB" id="A0A9W6DEQ4"/>
<sequence length="145" mass="17089">MEKNNSTESIKKEQLLLLYENLIDDAYNLYNSYKTIHNNIISHINKNIVQDIMKLKLNQSRELINLYKRLSCMQYINKPLENDEVIGLSEMFAKESNHGEILNYIYANIKDKDVNCLLQVIINNENLILLRLLYLQSLLGINWKV</sequence>